<evidence type="ECO:0000313" key="3">
    <source>
        <dbReference type="Proteomes" id="UP000315017"/>
    </source>
</evidence>
<keyword evidence="3" id="KW-1185">Reference proteome</keyword>
<dbReference type="EMBL" id="CP036274">
    <property type="protein sequence ID" value="QDU25795.1"/>
    <property type="molecule type" value="Genomic_DNA"/>
</dbReference>
<organism evidence="2 3">
    <name type="scientific">Anatilimnocola aggregata</name>
    <dbReference type="NCBI Taxonomy" id="2528021"/>
    <lineage>
        <taxon>Bacteria</taxon>
        <taxon>Pseudomonadati</taxon>
        <taxon>Planctomycetota</taxon>
        <taxon>Planctomycetia</taxon>
        <taxon>Pirellulales</taxon>
        <taxon>Pirellulaceae</taxon>
        <taxon>Anatilimnocola</taxon>
    </lineage>
</organism>
<dbReference type="KEGG" id="aagg:ETAA8_08660"/>
<dbReference type="Proteomes" id="UP000315017">
    <property type="component" value="Chromosome"/>
</dbReference>
<gene>
    <name evidence="2" type="ORF">ETAA8_08660</name>
</gene>
<dbReference type="RefSeq" id="WP_145085332.1">
    <property type="nucleotide sequence ID" value="NZ_CP036274.1"/>
</dbReference>
<accession>A0A517Y6E0</accession>
<proteinExistence type="predicted"/>
<evidence type="ECO:0000259" key="1">
    <source>
        <dbReference type="PROSITE" id="PS51411"/>
    </source>
</evidence>
<dbReference type="OrthoDB" id="287205at2"/>
<sequence>MLGQHWVRFGVMGQVSRFGASDGLRYARGARVICRTERGLEVGEVLSPIDNGSDNYRGSTQGTILRRVGVEDDLLLARLEKNRQQAFLDCEALLAQHDLPATLAEVELLFDGQSLLFYFLGETTPEVDALTAELAKTYAATVQFHQFADLLTQGCGPGCGTPEAEGGACGTGPGGGCAGCAVAAACSPRVHHSH</sequence>
<reference evidence="2 3" key="1">
    <citation type="submission" date="2019-02" db="EMBL/GenBank/DDBJ databases">
        <title>Deep-cultivation of Planctomycetes and their phenomic and genomic characterization uncovers novel biology.</title>
        <authorList>
            <person name="Wiegand S."/>
            <person name="Jogler M."/>
            <person name="Boedeker C."/>
            <person name="Pinto D."/>
            <person name="Vollmers J."/>
            <person name="Rivas-Marin E."/>
            <person name="Kohn T."/>
            <person name="Peeters S.H."/>
            <person name="Heuer A."/>
            <person name="Rast P."/>
            <person name="Oberbeckmann S."/>
            <person name="Bunk B."/>
            <person name="Jeske O."/>
            <person name="Meyerdierks A."/>
            <person name="Storesund J.E."/>
            <person name="Kallscheuer N."/>
            <person name="Luecker S."/>
            <person name="Lage O.M."/>
            <person name="Pohl T."/>
            <person name="Merkel B.J."/>
            <person name="Hornburger P."/>
            <person name="Mueller R.-W."/>
            <person name="Bruemmer F."/>
            <person name="Labrenz M."/>
            <person name="Spormann A.M."/>
            <person name="Op den Camp H."/>
            <person name="Overmann J."/>
            <person name="Amann R."/>
            <person name="Jetten M.S.M."/>
            <person name="Mascher T."/>
            <person name="Medema M.H."/>
            <person name="Devos D.P."/>
            <person name="Kaster A.-K."/>
            <person name="Ovreas L."/>
            <person name="Rohde M."/>
            <person name="Galperin M.Y."/>
            <person name="Jogler C."/>
        </authorList>
    </citation>
    <scope>NUCLEOTIDE SEQUENCE [LARGE SCALE GENOMIC DNA]</scope>
    <source>
        <strain evidence="2 3">ETA_A8</strain>
    </source>
</reference>
<name>A0A517Y6E0_9BACT</name>
<dbReference type="InterPro" id="IPR007557">
    <property type="entry name" value="PSP1_C"/>
</dbReference>
<dbReference type="Pfam" id="PF04468">
    <property type="entry name" value="PSP1"/>
    <property type="match status" value="1"/>
</dbReference>
<dbReference type="AlphaFoldDB" id="A0A517Y6E0"/>
<feature type="domain" description="PSP1 C-terminal" evidence="1">
    <location>
        <begin position="62"/>
        <end position="147"/>
    </location>
</feature>
<dbReference type="PROSITE" id="PS51411">
    <property type="entry name" value="PSP1_C"/>
    <property type="match status" value="1"/>
</dbReference>
<evidence type="ECO:0000313" key="2">
    <source>
        <dbReference type="EMBL" id="QDU25795.1"/>
    </source>
</evidence>
<protein>
    <recommendedName>
        <fullName evidence="1">PSP1 C-terminal domain-containing protein</fullName>
    </recommendedName>
</protein>